<dbReference type="PRINTS" id="PR00081">
    <property type="entry name" value="GDHRDH"/>
</dbReference>
<name>A0ABM5UXL4_9BURK</name>
<feature type="domain" description="Ketoreductase" evidence="3">
    <location>
        <begin position="7"/>
        <end position="185"/>
    </location>
</feature>
<protein>
    <submittedName>
        <fullName evidence="4">3-oxoacyl-ACP reductase</fullName>
    </submittedName>
</protein>
<dbReference type="PANTHER" id="PTHR43477:SF1">
    <property type="entry name" value="DIHYDROANTICAPSIN 7-DEHYDROGENASE"/>
    <property type="match status" value="1"/>
</dbReference>
<evidence type="ECO:0000313" key="4">
    <source>
        <dbReference type="EMBL" id="AKZ61934.1"/>
    </source>
</evidence>
<gene>
    <name evidence="4" type="ORF">F506_03950</name>
</gene>
<evidence type="ECO:0000313" key="5">
    <source>
        <dbReference type="Proteomes" id="UP000063429"/>
    </source>
</evidence>
<dbReference type="PRINTS" id="PR00080">
    <property type="entry name" value="SDRFAMILY"/>
</dbReference>
<keyword evidence="2" id="KW-0560">Oxidoreductase</keyword>
<evidence type="ECO:0000256" key="2">
    <source>
        <dbReference type="ARBA" id="ARBA00023002"/>
    </source>
</evidence>
<sequence>MISFSNKTFLITGAAGGIARATALLVARHGANVALSDVNPSALETLQSELRAQVPEAQISIHVTDVSDAQACRNVAQQVAARFGGIDHLVHSAGIYPEKLVTDMTADEWHKLMQINLDGTFYICRAVIPFLTEGSSIVTLSSVAAQRGSYAHAHYAASKGAVISFSRSLALELAPKTRVNALSPGIIATPMTRDLLAKNEQALLQNTPLKRLGTAEEVAGGIAFLCSPLAGFITAETLQVNGGLYIN</sequence>
<proteinExistence type="inferred from homology"/>
<dbReference type="InterPro" id="IPR002347">
    <property type="entry name" value="SDR_fam"/>
</dbReference>
<dbReference type="Pfam" id="PF13561">
    <property type="entry name" value="adh_short_C2"/>
    <property type="match status" value="1"/>
</dbReference>
<dbReference type="Proteomes" id="UP000063429">
    <property type="component" value="Chromosome"/>
</dbReference>
<dbReference type="InterPro" id="IPR051122">
    <property type="entry name" value="SDR_DHRS6-like"/>
</dbReference>
<dbReference type="Gene3D" id="3.40.50.720">
    <property type="entry name" value="NAD(P)-binding Rossmann-like Domain"/>
    <property type="match status" value="1"/>
</dbReference>
<dbReference type="InterPro" id="IPR036291">
    <property type="entry name" value="NAD(P)-bd_dom_sf"/>
</dbReference>
<keyword evidence="5" id="KW-1185">Reference proteome</keyword>
<dbReference type="PROSITE" id="PS00061">
    <property type="entry name" value="ADH_SHORT"/>
    <property type="match status" value="1"/>
</dbReference>
<dbReference type="EMBL" id="CP011409">
    <property type="protein sequence ID" value="AKZ61934.1"/>
    <property type="molecule type" value="Genomic_DNA"/>
</dbReference>
<dbReference type="InterPro" id="IPR057326">
    <property type="entry name" value="KR_dom"/>
</dbReference>
<comment type="similarity">
    <text evidence="1">Belongs to the short-chain dehydrogenases/reductases (SDR) family.</text>
</comment>
<accession>A0ABM5UXL4</accession>
<evidence type="ECO:0000256" key="1">
    <source>
        <dbReference type="ARBA" id="ARBA00006484"/>
    </source>
</evidence>
<dbReference type="SUPFAM" id="SSF51735">
    <property type="entry name" value="NAD(P)-binding Rossmann-fold domains"/>
    <property type="match status" value="1"/>
</dbReference>
<dbReference type="SMART" id="SM00822">
    <property type="entry name" value="PKS_KR"/>
    <property type="match status" value="1"/>
</dbReference>
<organism evidence="4 5">
    <name type="scientific">Herbaspirillum hiltneri N3</name>
    <dbReference type="NCBI Taxonomy" id="1262470"/>
    <lineage>
        <taxon>Bacteria</taxon>
        <taxon>Pseudomonadati</taxon>
        <taxon>Pseudomonadota</taxon>
        <taxon>Betaproteobacteria</taxon>
        <taxon>Burkholderiales</taxon>
        <taxon>Oxalobacteraceae</taxon>
        <taxon>Herbaspirillum</taxon>
    </lineage>
</organism>
<dbReference type="InterPro" id="IPR020904">
    <property type="entry name" value="Sc_DH/Rdtase_CS"/>
</dbReference>
<evidence type="ECO:0000259" key="3">
    <source>
        <dbReference type="SMART" id="SM00822"/>
    </source>
</evidence>
<dbReference type="PANTHER" id="PTHR43477">
    <property type="entry name" value="DIHYDROANTICAPSIN 7-DEHYDROGENASE"/>
    <property type="match status" value="1"/>
</dbReference>
<reference evidence="5" key="1">
    <citation type="journal article" date="2015" name="Genome Announc.">
        <title>Complete Genome Sequence of Herbaspirillum hiltneri N3 (DSM 17495), Isolated from Surface-Sterilized Wheat Roots.</title>
        <authorList>
            <person name="Guizelini D."/>
            <person name="Saizaki P.M."/>
            <person name="Coimbra N.A."/>
            <person name="Weiss V.A."/>
            <person name="Faoro H."/>
            <person name="Sfeir M.Z."/>
            <person name="Baura V.A."/>
            <person name="Monteiro R.A."/>
            <person name="Chubatsu L.S."/>
            <person name="Souza E.M."/>
            <person name="Cruz L.M."/>
            <person name="Pedrosa F.O."/>
            <person name="Raittz R.T."/>
            <person name="Marchaukoski J.N."/>
            <person name="Steffens M.B."/>
        </authorList>
    </citation>
    <scope>NUCLEOTIDE SEQUENCE [LARGE SCALE GENOMIC DNA]</scope>
    <source>
        <strain evidence="5">N3</strain>
    </source>
</reference>